<feature type="transmembrane region" description="Helical" evidence="1">
    <location>
        <begin position="114"/>
        <end position="137"/>
    </location>
</feature>
<sequence length="642" mass="73148">MLSRWSKLRHEQPRRPPLRYIYAALLVLGLSTASAHLYLLSLRGGDLEWIKRHMGTLGAELVLSVLLYSAAVTLVYTLRLPRRWRLVLGVTLVVNLAMLRAADQGESFTRHGSYNMLVFLVLAVPLNVVALATVLLWRSTRHFWRIAGAVVVSLLLLTSATLVRQKARWRAGFLGRGYQPDAAACRFPEPNWPFIDLLPAGAQNFWTGSQSCASPSVDFDARLTQQDAVLTIDGCPAGLPVSYDVLPDTRSWPASEKQRYVLNRMIVQRTVRREYNGRVRLDARSTETVIARCGDEEKLLLRIARTLPPAHESQRQVETRRPNILLLCFDAVSRRGFHRRLRRTSKLMEELHEPGRRRLYQFFRSHAVGFNTDDNSRSMYTGTIRRSGVDPVWQQFRDAGYVVARTDTNCEDWSSKYEGRNTSMTAVDHELLGPGCWPPYFALRSNPYGNFNGPFSMKRRCAFGDYVHAWNFDFARRVRDAYPDRPWLLSANFIEGHEGTGEVLATVDRQLHDFLAELRDDGTLDNTLVLFYADHGLHMGLNFLFTQNGRIEHQNPVLHALLPAHVALRLRARDGSDGLLANEQALVTPYNTHSTLRVLADMDQWPPSRDSPYWDMSLFEPQPRNLTCAAAGIRQQYCQCVE</sequence>
<feature type="transmembrane region" description="Helical" evidence="1">
    <location>
        <begin position="20"/>
        <end position="40"/>
    </location>
</feature>
<evidence type="ECO:0000313" key="2">
    <source>
        <dbReference type="EMBL" id="KJZ71900.1"/>
    </source>
</evidence>
<dbReference type="PANTHER" id="PTHR10974">
    <property type="entry name" value="FI08016P-RELATED"/>
    <property type="match status" value="1"/>
</dbReference>
<keyword evidence="1" id="KW-1133">Transmembrane helix</keyword>
<dbReference type="Proteomes" id="UP000054481">
    <property type="component" value="Unassembled WGS sequence"/>
</dbReference>
<dbReference type="SUPFAM" id="SSF53649">
    <property type="entry name" value="Alkaline phosphatase-like"/>
    <property type="match status" value="1"/>
</dbReference>
<dbReference type="EMBL" id="KQ030558">
    <property type="protein sequence ID" value="KJZ71900.1"/>
    <property type="molecule type" value="Genomic_DNA"/>
</dbReference>
<reference evidence="2 3" key="1">
    <citation type="journal article" date="2014" name="Genome Biol. Evol.">
        <title>Comparative genomics and transcriptomics analyses reveal divergent lifestyle features of nematode endoparasitic fungus Hirsutella minnesotensis.</title>
        <authorList>
            <person name="Lai Y."/>
            <person name="Liu K."/>
            <person name="Zhang X."/>
            <person name="Zhang X."/>
            <person name="Li K."/>
            <person name="Wang N."/>
            <person name="Shu C."/>
            <person name="Wu Y."/>
            <person name="Wang C."/>
            <person name="Bushley K.E."/>
            <person name="Xiang M."/>
            <person name="Liu X."/>
        </authorList>
    </citation>
    <scope>NUCLEOTIDE SEQUENCE [LARGE SCALE GENOMIC DNA]</scope>
    <source>
        <strain evidence="2 3">3608</strain>
    </source>
</reference>
<evidence type="ECO:0008006" key="4">
    <source>
        <dbReference type="Google" id="ProtNLM"/>
    </source>
</evidence>
<gene>
    <name evidence="2" type="ORF">HIM_08745</name>
</gene>
<dbReference type="Gene3D" id="3.40.720.10">
    <property type="entry name" value="Alkaline Phosphatase, subunit A"/>
    <property type="match status" value="1"/>
</dbReference>
<organism evidence="2 3">
    <name type="scientific">Hirsutella minnesotensis 3608</name>
    <dbReference type="NCBI Taxonomy" id="1043627"/>
    <lineage>
        <taxon>Eukaryota</taxon>
        <taxon>Fungi</taxon>
        <taxon>Dikarya</taxon>
        <taxon>Ascomycota</taxon>
        <taxon>Pezizomycotina</taxon>
        <taxon>Sordariomycetes</taxon>
        <taxon>Hypocreomycetidae</taxon>
        <taxon>Hypocreales</taxon>
        <taxon>Ophiocordycipitaceae</taxon>
        <taxon>Hirsutella</taxon>
    </lineage>
</organism>
<dbReference type="AlphaFoldDB" id="A0A0F7ZMB9"/>
<protein>
    <recommendedName>
        <fullName evidence="4">Sulfatase N-terminal domain-containing protein</fullName>
    </recommendedName>
</protein>
<evidence type="ECO:0000313" key="3">
    <source>
        <dbReference type="Proteomes" id="UP000054481"/>
    </source>
</evidence>
<keyword evidence="3" id="KW-1185">Reference proteome</keyword>
<dbReference type="InterPro" id="IPR004245">
    <property type="entry name" value="DUF229"/>
</dbReference>
<evidence type="ECO:0000256" key="1">
    <source>
        <dbReference type="SAM" id="Phobius"/>
    </source>
</evidence>
<dbReference type="InterPro" id="IPR017850">
    <property type="entry name" value="Alkaline_phosphatase_core_sf"/>
</dbReference>
<keyword evidence="1" id="KW-0472">Membrane</keyword>
<feature type="transmembrane region" description="Helical" evidence="1">
    <location>
        <begin position="61"/>
        <end position="78"/>
    </location>
</feature>
<feature type="transmembrane region" description="Helical" evidence="1">
    <location>
        <begin position="143"/>
        <end position="163"/>
    </location>
</feature>
<accession>A0A0F7ZMB9</accession>
<feature type="transmembrane region" description="Helical" evidence="1">
    <location>
        <begin position="84"/>
        <end position="102"/>
    </location>
</feature>
<dbReference type="PANTHER" id="PTHR10974:SF1">
    <property type="entry name" value="FI08016P-RELATED"/>
    <property type="match status" value="1"/>
</dbReference>
<proteinExistence type="predicted"/>
<keyword evidence="1" id="KW-0812">Transmembrane</keyword>
<name>A0A0F7ZMB9_9HYPO</name>
<dbReference type="OrthoDB" id="5410197at2759"/>
<dbReference type="Pfam" id="PF02995">
    <property type="entry name" value="DUF229"/>
    <property type="match status" value="1"/>
</dbReference>